<protein>
    <recommendedName>
        <fullName evidence="7">protein-histidine N-methyltransferase</fullName>
        <ecNumber evidence="7">2.1.1.85</ecNumber>
    </recommendedName>
</protein>
<reference evidence="10" key="2">
    <citation type="submission" date="2014-07" db="EMBL/GenBank/DDBJ databases">
        <authorList>
            <person name="Hull J."/>
        </authorList>
    </citation>
    <scope>NUCLEOTIDE SEQUENCE</scope>
</reference>
<evidence type="ECO:0000313" key="10">
    <source>
        <dbReference type="EMBL" id="JAG11114.1"/>
    </source>
</evidence>
<dbReference type="GO" id="GO:0005737">
    <property type="term" value="C:cytoplasm"/>
    <property type="evidence" value="ECO:0007669"/>
    <property type="project" value="UniProtKB-SubCell"/>
</dbReference>
<gene>
    <name evidence="10" type="primary">SETD3</name>
    <name evidence="10" type="ORF">CM83_64446</name>
</gene>
<feature type="region of interest" description="Disordered" evidence="8">
    <location>
        <begin position="1"/>
        <end position="29"/>
    </location>
</feature>
<dbReference type="GO" id="GO:0032259">
    <property type="term" value="P:methylation"/>
    <property type="evidence" value="ECO:0007669"/>
    <property type="project" value="UniProtKB-KW"/>
</dbReference>
<evidence type="ECO:0000256" key="7">
    <source>
        <dbReference type="PROSITE-ProRule" id="PRU00898"/>
    </source>
</evidence>
<keyword evidence="5 7" id="KW-0949">S-adenosyl-L-methionine</keyword>
<dbReference type="InterPro" id="IPR044428">
    <property type="entry name" value="SETD3_SET"/>
</dbReference>
<organism evidence="10">
    <name type="scientific">Lygus hesperus</name>
    <name type="common">Western plant bug</name>
    <dbReference type="NCBI Taxonomy" id="30085"/>
    <lineage>
        <taxon>Eukaryota</taxon>
        <taxon>Metazoa</taxon>
        <taxon>Ecdysozoa</taxon>
        <taxon>Arthropoda</taxon>
        <taxon>Hexapoda</taxon>
        <taxon>Insecta</taxon>
        <taxon>Pterygota</taxon>
        <taxon>Neoptera</taxon>
        <taxon>Paraneoptera</taxon>
        <taxon>Hemiptera</taxon>
        <taxon>Heteroptera</taxon>
        <taxon>Panheteroptera</taxon>
        <taxon>Cimicomorpha</taxon>
        <taxon>Miridae</taxon>
        <taxon>Mirini</taxon>
        <taxon>Lygus</taxon>
    </lineage>
</organism>
<dbReference type="AlphaFoldDB" id="A0A0A9WTQ0"/>
<dbReference type="InterPro" id="IPR015353">
    <property type="entry name" value="Rubisco_LSMT_subst-bd"/>
</dbReference>
<dbReference type="Pfam" id="PF09273">
    <property type="entry name" value="Rubis-subs-bind"/>
    <property type="match status" value="1"/>
</dbReference>
<dbReference type="EC" id="2.1.1.85" evidence="7"/>
<feature type="domain" description="SET" evidence="9">
    <location>
        <begin position="100"/>
        <end position="322"/>
    </location>
</feature>
<dbReference type="InterPro" id="IPR001214">
    <property type="entry name" value="SET_dom"/>
</dbReference>
<evidence type="ECO:0000256" key="3">
    <source>
        <dbReference type="ARBA" id="ARBA00022603"/>
    </source>
</evidence>
<keyword evidence="3 7" id="KW-0489">Methyltransferase</keyword>
<evidence type="ECO:0000256" key="1">
    <source>
        <dbReference type="ARBA" id="ARBA00004496"/>
    </source>
</evidence>
<dbReference type="Gene3D" id="3.90.1420.10">
    <property type="entry name" value="Rubisco LSMT, substrate-binding domain"/>
    <property type="match status" value="1"/>
</dbReference>
<proteinExistence type="inferred from homology"/>
<dbReference type="Gene3D" id="3.90.1410.10">
    <property type="entry name" value="set domain protein methyltransferase, domain 1"/>
    <property type="match status" value="1"/>
</dbReference>
<dbReference type="PANTHER" id="PTHR13271">
    <property type="entry name" value="UNCHARACTERIZED PUTATIVE METHYLTRANSFERASE"/>
    <property type="match status" value="1"/>
</dbReference>
<dbReference type="InterPro" id="IPR046341">
    <property type="entry name" value="SET_dom_sf"/>
</dbReference>
<dbReference type="EMBL" id="GBHO01032490">
    <property type="protein sequence ID" value="JAG11114.1"/>
    <property type="molecule type" value="Transcribed_RNA"/>
</dbReference>
<dbReference type="InterPro" id="IPR050600">
    <property type="entry name" value="SETD3_SETD6_MTase"/>
</dbReference>
<dbReference type="GO" id="GO:0016279">
    <property type="term" value="F:protein-lysine N-methyltransferase activity"/>
    <property type="evidence" value="ECO:0007669"/>
    <property type="project" value="TreeGrafter"/>
</dbReference>
<reference evidence="10" key="1">
    <citation type="journal article" date="2014" name="PLoS ONE">
        <title>Transcriptome-Based Identification of ABC Transporters in the Western Tarnished Plant Bug Lygus hesperus.</title>
        <authorList>
            <person name="Hull J.J."/>
            <person name="Chaney K."/>
            <person name="Geib S.M."/>
            <person name="Fabrick J.A."/>
            <person name="Brent C.S."/>
            <person name="Walsh D."/>
            <person name="Lavine L.C."/>
        </authorList>
    </citation>
    <scope>NUCLEOTIDE SEQUENCE</scope>
</reference>
<comment type="similarity">
    <text evidence="7">Belongs to the class V-like SAM-binding methyltransferase superfamily. SETD3 actin-histidine methyltransferase family.</text>
</comment>
<evidence type="ECO:0000256" key="4">
    <source>
        <dbReference type="ARBA" id="ARBA00022679"/>
    </source>
</evidence>
<evidence type="ECO:0000259" key="9">
    <source>
        <dbReference type="PROSITE" id="PS50280"/>
    </source>
</evidence>
<dbReference type="GO" id="GO:0003779">
    <property type="term" value="F:actin binding"/>
    <property type="evidence" value="ECO:0007669"/>
    <property type="project" value="UniProtKB-KW"/>
</dbReference>
<dbReference type="GO" id="GO:0018064">
    <property type="term" value="F:protein-L-histidine N-tele-methyltransferase activity"/>
    <property type="evidence" value="ECO:0007669"/>
    <property type="project" value="UniProtKB-EC"/>
</dbReference>
<dbReference type="CDD" id="cd19176">
    <property type="entry name" value="SET_SETD3"/>
    <property type="match status" value="1"/>
</dbReference>
<evidence type="ECO:0000256" key="5">
    <source>
        <dbReference type="ARBA" id="ARBA00022691"/>
    </source>
</evidence>
<dbReference type="PROSITE" id="PS50280">
    <property type="entry name" value="SET"/>
    <property type="match status" value="1"/>
</dbReference>
<dbReference type="PANTHER" id="PTHR13271:SF47">
    <property type="entry name" value="ACTIN-HISTIDINE N-METHYLTRANSFERASE"/>
    <property type="match status" value="1"/>
</dbReference>
<feature type="compositionally biased region" description="Low complexity" evidence="8">
    <location>
        <begin position="13"/>
        <end position="25"/>
    </location>
</feature>
<dbReference type="PROSITE" id="PS51565">
    <property type="entry name" value="SAM_MT85_SETD3"/>
    <property type="match status" value="1"/>
</dbReference>
<dbReference type="Pfam" id="PF00856">
    <property type="entry name" value="SET"/>
    <property type="match status" value="1"/>
</dbReference>
<sequence length="498" mass="56757">MGKKGGNKTGSKAATAPAETASETELSPQKKFDLLKNNEKLLKVTSVDFRQVVESHVLTDKLIQKSISIESEIDPGFPKRDENSIQELTKWMVKFGAKIDGVEIKEMEDFGYGICASRDFSEGEFIISVPRKLMMTTESAMKSELDYHIRNDPMLAHMPNVILALFVLLEKFKGDSSFWAPYLNCLPPSYLTVMYYSTAELDALKGSPIYEPSLKQCQNIARQYVYLRNLFHKHTDAGSLILKKYFTYEQYRWAVSTVMTRQNFIPASSPDDPMILALIPWWDMGNHDNAQLTTDYNIEADRSEYRTCRAFSAGDQVFMSYGKRPNSELFLHNGFVHVDNQSDGVKLRLGVSKSDPLVALRCGLLKELCIPSSAEFLLPASVRPFHPHGKFFAFLRIFNMDQAGLEEWTKSDNKEDLMLPDLTLPVDTKVWRFLSTRIKLLLAAYPTSLKEDENMLSEQNLSPCMRLAILQRMTEKRILNNTISDLEKLENGFDPNEQ</sequence>
<name>A0A0A9WTQ0_LYGHE</name>
<dbReference type="InterPro" id="IPR025785">
    <property type="entry name" value="SETD3"/>
</dbReference>
<dbReference type="SUPFAM" id="SSF81822">
    <property type="entry name" value="RuBisCo LSMT C-terminal, substrate-binding domain"/>
    <property type="match status" value="1"/>
</dbReference>
<keyword evidence="6" id="KW-0009">Actin-binding</keyword>
<evidence type="ECO:0000256" key="2">
    <source>
        <dbReference type="ARBA" id="ARBA00022490"/>
    </source>
</evidence>
<evidence type="ECO:0000256" key="6">
    <source>
        <dbReference type="ARBA" id="ARBA00023203"/>
    </source>
</evidence>
<keyword evidence="2" id="KW-0963">Cytoplasm</keyword>
<dbReference type="SUPFAM" id="SSF82199">
    <property type="entry name" value="SET domain"/>
    <property type="match status" value="1"/>
</dbReference>
<keyword evidence="4 7" id="KW-0808">Transferase</keyword>
<accession>A0A0A9WTQ0</accession>
<dbReference type="InterPro" id="IPR036464">
    <property type="entry name" value="Rubisco_LSMT_subst-bd_sf"/>
</dbReference>
<comment type="catalytic activity">
    <reaction evidence="7">
        <text>L-histidyl-[protein] + S-adenosyl-L-methionine = N(tele)-methyl-L-histidyl-[protein] + S-adenosyl-L-homocysteine + H(+)</text>
        <dbReference type="Rhea" id="RHEA:19369"/>
        <dbReference type="Rhea" id="RHEA-COMP:9745"/>
        <dbReference type="Rhea" id="RHEA-COMP:11600"/>
        <dbReference type="ChEBI" id="CHEBI:15378"/>
        <dbReference type="ChEBI" id="CHEBI:16367"/>
        <dbReference type="ChEBI" id="CHEBI:29979"/>
        <dbReference type="ChEBI" id="CHEBI:57856"/>
        <dbReference type="ChEBI" id="CHEBI:59789"/>
        <dbReference type="EC" id="2.1.1.85"/>
    </reaction>
</comment>
<comment type="subcellular location">
    <subcellularLocation>
        <location evidence="1">Cytoplasm</location>
    </subcellularLocation>
</comment>
<evidence type="ECO:0000256" key="8">
    <source>
        <dbReference type="SAM" id="MobiDB-lite"/>
    </source>
</evidence>